<dbReference type="Proteomes" id="UP000549394">
    <property type="component" value="Unassembled WGS sequence"/>
</dbReference>
<gene>
    <name evidence="3" type="ORF">DGYR_LOCUS780</name>
</gene>
<comment type="caution">
    <text evidence="3">The sequence shown here is derived from an EMBL/GenBank/DDBJ whole genome shotgun (WGS) entry which is preliminary data.</text>
</comment>
<evidence type="ECO:0000256" key="2">
    <source>
        <dbReference type="SAM" id="SignalP"/>
    </source>
</evidence>
<feature type="region of interest" description="Disordered" evidence="1">
    <location>
        <begin position="68"/>
        <end position="94"/>
    </location>
</feature>
<sequence>MAIAVLKWIILAVTECGYSRTEERVDTVNNGIRLNIYIHLKSLAFCGVLGAWIFQQIELRVRIGSSKLREREKKRKDWNSDRKIPVTSTSLPLM</sequence>
<accession>A0A7I8V5E9</accession>
<protein>
    <submittedName>
        <fullName evidence="3">DgyrCDS798</fullName>
    </submittedName>
</protein>
<evidence type="ECO:0000313" key="4">
    <source>
        <dbReference type="Proteomes" id="UP000549394"/>
    </source>
</evidence>
<feature type="chain" id="PRO_5029517605" evidence="2">
    <location>
        <begin position="17"/>
        <end position="94"/>
    </location>
</feature>
<feature type="signal peptide" evidence="2">
    <location>
        <begin position="1"/>
        <end position="16"/>
    </location>
</feature>
<keyword evidence="2" id="KW-0732">Signal</keyword>
<evidence type="ECO:0000256" key="1">
    <source>
        <dbReference type="SAM" id="MobiDB-lite"/>
    </source>
</evidence>
<feature type="compositionally biased region" description="Basic and acidic residues" evidence="1">
    <location>
        <begin position="68"/>
        <end position="84"/>
    </location>
</feature>
<name>A0A7I8V5E9_9ANNE</name>
<evidence type="ECO:0000313" key="3">
    <source>
        <dbReference type="EMBL" id="CAD5111490.1"/>
    </source>
</evidence>
<dbReference type="AlphaFoldDB" id="A0A7I8V5E9"/>
<organism evidence="3 4">
    <name type="scientific">Dimorphilus gyrociliatus</name>
    <dbReference type="NCBI Taxonomy" id="2664684"/>
    <lineage>
        <taxon>Eukaryota</taxon>
        <taxon>Metazoa</taxon>
        <taxon>Spiralia</taxon>
        <taxon>Lophotrochozoa</taxon>
        <taxon>Annelida</taxon>
        <taxon>Polychaeta</taxon>
        <taxon>Polychaeta incertae sedis</taxon>
        <taxon>Dinophilidae</taxon>
        <taxon>Dimorphilus</taxon>
    </lineage>
</organism>
<proteinExistence type="predicted"/>
<reference evidence="3 4" key="1">
    <citation type="submission" date="2020-08" db="EMBL/GenBank/DDBJ databases">
        <authorList>
            <person name="Hejnol A."/>
        </authorList>
    </citation>
    <scope>NUCLEOTIDE SEQUENCE [LARGE SCALE GENOMIC DNA]</scope>
</reference>
<keyword evidence="4" id="KW-1185">Reference proteome</keyword>
<dbReference type="EMBL" id="CAJFCJ010000001">
    <property type="protein sequence ID" value="CAD5111490.1"/>
    <property type="molecule type" value="Genomic_DNA"/>
</dbReference>